<gene>
    <name evidence="1" type="ORF">SFRICE_003554</name>
</gene>
<reference evidence="1" key="1">
    <citation type="submission" date="2016-07" db="EMBL/GenBank/DDBJ databases">
        <authorList>
            <person name="Bretaudeau A."/>
        </authorList>
    </citation>
    <scope>NUCLEOTIDE SEQUENCE</scope>
    <source>
        <strain evidence="1">Rice</strain>
        <tissue evidence="1">Whole body</tissue>
    </source>
</reference>
<accession>A0A2H1V0Y0</accession>
<dbReference type="EMBL" id="ODYU01000174">
    <property type="protein sequence ID" value="SOQ34513.1"/>
    <property type="molecule type" value="Genomic_DNA"/>
</dbReference>
<protein>
    <submittedName>
        <fullName evidence="1">SFRICE_003554</fullName>
    </submittedName>
</protein>
<dbReference type="AlphaFoldDB" id="A0A2H1V0Y0"/>
<evidence type="ECO:0000313" key="1">
    <source>
        <dbReference type="EMBL" id="SOQ34513.1"/>
    </source>
</evidence>
<name>A0A2H1V0Y0_SPOFR</name>
<sequence>MTSPVLGEARGSVRLLLTNSHSVPTPAFPAGVLVTRSTSTGQRLVSPRAADDRNMIYDRTHSCIYIRKCDRCNYGLVLATGAQLTRWESDSHSLLIYFKIMVLEIETSAKRLTN</sequence>
<proteinExistence type="predicted"/>
<organism evidence="1">
    <name type="scientific">Spodoptera frugiperda</name>
    <name type="common">Fall armyworm</name>
    <dbReference type="NCBI Taxonomy" id="7108"/>
    <lineage>
        <taxon>Eukaryota</taxon>
        <taxon>Metazoa</taxon>
        <taxon>Ecdysozoa</taxon>
        <taxon>Arthropoda</taxon>
        <taxon>Hexapoda</taxon>
        <taxon>Insecta</taxon>
        <taxon>Pterygota</taxon>
        <taxon>Neoptera</taxon>
        <taxon>Endopterygota</taxon>
        <taxon>Lepidoptera</taxon>
        <taxon>Glossata</taxon>
        <taxon>Ditrysia</taxon>
        <taxon>Noctuoidea</taxon>
        <taxon>Noctuidae</taxon>
        <taxon>Amphipyrinae</taxon>
        <taxon>Spodoptera</taxon>
    </lineage>
</organism>